<protein>
    <submittedName>
        <fullName evidence="2">Predicted SAM-depedendent methyltransferase</fullName>
    </submittedName>
</protein>
<dbReference type="Pfam" id="PF08241">
    <property type="entry name" value="Methyltransf_11"/>
    <property type="match status" value="1"/>
</dbReference>
<evidence type="ECO:0000313" key="3">
    <source>
        <dbReference type="Proteomes" id="UP000199050"/>
    </source>
</evidence>
<dbReference type="AlphaFoldDB" id="A0A1G8MGF6"/>
<dbReference type="Proteomes" id="UP000199050">
    <property type="component" value="Unassembled WGS sequence"/>
</dbReference>
<proteinExistence type="predicted"/>
<dbReference type="InterPro" id="IPR013216">
    <property type="entry name" value="Methyltransf_11"/>
</dbReference>
<organism evidence="2 3">
    <name type="scientific">Paenibacillus typhae</name>
    <dbReference type="NCBI Taxonomy" id="1174501"/>
    <lineage>
        <taxon>Bacteria</taxon>
        <taxon>Bacillati</taxon>
        <taxon>Bacillota</taxon>
        <taxon>Bacilli</taxon>
        <taxon>Bacillales</taxon>
        <taxon>Paenibacillaceae</taxon>
        <taxon>Paenibacillus</taxon>
    </lineage>
</organism>
<dbReference type="STRING" id="1174501.SAMN05216192_10787"/>
<accession>A0A1G8MGF6</accession>
<dbReference type="GO" id="GO:0032259">
    <property type="term" value="P:methylation"/>
    <property type="evidence" value="ECO:0007669"/>
    <property type="project" value="UniProtKB-KW"/>
</dbReference>
<dbReference type="SUPFAM" id="SSF53335">
    <property type="entry name" value="S-adenosyl-L-methionine-dependent methyltransferases"/>
    <property type="match status" value="1"/>
</dbReference>
<keyword evidence="2" id="KW-0489">Methyltransferase</keyword>
<feature type="domain" description="Methyltransferase type 11" evidence="1">
    <location>
        <begin position="28"/>
        <end position="69"/>
    </location>
</feature>
<dbReference type="EMBL" id="FNDX01000007">
    <property type="protein sequence ID" value="SDI66430.1"/>
    <property type="molecule type" value="Genomic_DNA"/>
</dbReference>
<evidence type="ECO:0000313" key="2">
    <source>
        <dbReference type="EMBL" id="SDI66430.1"/>
    </source>
</evidence>
<sequence>MKIDIGCGSAKESGYLGIDRTSYPGVDMVCDINKEIPLPDNSAEFVMASRVLPYVDDLMSVMAEIYRISCHKAVVCILAPYAHSYPHSSNPFFKQKFDEYTPRYFTGSFYQPSAGPLSPAVPDYPAPAPPFDYRLLRMELFYQYPFDQSLYEVEELDVLKTLQANVVHEIMYHFVVVKKDITYAELEAMSRTPYPEPRVLLERRRLAGLREKPM</sequence>
<reference evidence="3" key="1">
    <citation type="submission" date="2016-10" db="EMBL/GenBank/DDBJ databases">
        <authorList>
            <person name="Varghese N."/>
            <person name="Submissions S."/>
        </authorList>
    </citation>
    <scope>NUCLEOTIDE SEQUENCE [LARGE SCALE GENOMIC DNA]</scope>
    <source>
        <strain evidence="3">CGMCC 1.11012</strain>
    </source>
</reference>
<dbReference type="OrthoDB" id="2636445at2"/>
<gene>
    <name evidence="2" type="ORF">SAMN05216192_10787</name>
</gene>
<keyword evidence="3" id="KW-1185">Reference proteome</keyword>
<keyword evidence="2" id="KW-0808">Transferase</keyword>
<dbReference type="RefSeq" id="WP_090713739.1">
    <property type="nucleotide sequence ID" value="NZ_CBCSKY010000012.1"/>
</dbReference>
<dbReference type="GO" id="GO:0008757">
    <property type="term" value="F:S-adenosylmethionine-dependent methyltransferase activity"/>
    <property type="evidence" value="ECO:0007669"/>
    <property type="project" value="InterPro"/>
</dbReference>
<evidence type="ECO:0000259" key="1">
    <source>
        <dbReference type="Pfam" id="PF08241"/>
    </source>
</evidence>
<dbReference type="Gene3D" id="3.40.50.150">
    <property type="entry name" value="Vaccinia Virus protein VP39"/>
    <property type="match status" value="1"/>
</dbReference>
<name>A0A1G8MGF6_9BACL</name>
<dbReference type="InterPro" id="IPR029063">
    <property type="entry name" value="SAM-dependent_MTases_sf"/>
</dbReference>